<dbReference type="GO" id="GO:0005576">
    <property type="term" value="C:extracellular region"/>
    <property type="evidence" value="ECO:0007669"/>
    <property type="project" value="TreeGrafter"/>
</dbReference>
<keyword evidence="3" id="KW-1185">Reference proteome</keyword>
<gene>
    <name evidence="4" type="primary">LOC106765932</name>
</gene>
<keyword evidence="2" id="KW-0732">Signal</keyword>
<reference evidence="3" key="1">
    <citation type="journal article" date="2014" name="Nat. Commun.">
        <title>Genome sequence of mungbean and insights into evolution within Vigna species.</title>
        <authorList>
            <person name="Kang Y.J."/>
            <person name="Kim S.K."/>
            <person name="Kim M.Y."/>
            <person name="Lestari P."/>
            <person name="Kim K.H."/>
            <person name="Ha B.K."/>
            <person name="Jun T.H."/>
            <person name="Hwang W.J."/>
            <person name="Lee T."/>
            <person name="Lee J."/>
            <person name="Shim S."/>
            <person name="Yoon M.Y."/>
            <person name="Jang Y.E."/>
            <person name="Han K.S."/>
            <person name="Taeprayoon P."/>
            <person name="Yoon N."/>
            <person name="Somta P."/>
            <person name="Tanya P."/>
            <person name="Kim K.S."/>
            <person name="Gwag J.G."/>
            <person name="Moon J.K."/>
            <person name="Lee Y.H."/>
            <person name="Park B.S."/>
            <person name="Bombarely A."/>
            <person name="Doyle J.J."/>
            <person name="Jackson S.A."/>
            <person name="Schafleitner R."/>
            <person name="Srinives P."/>
            <person name="Varshney R.K."/>
            <person name="Lee S.H."/>
        </authorList>
    </citation>
    <scope>NUCLEOTIDE SEQUENCE [LARGE SCALE GENOMIC DNA]</scope>
    <source>
        <strain evidence="3">cv. VC1973A</strain>
    </source>
</reference>
<reference evidence="4" key="2">
    <citation type="submission" date="2025-08" db="UniProtKB">
        <authorList>
            <consortium name="RefSeq"/>
        </authorList>
    </citation>
    <scope>IDENTIFICATION</scope>
    <source>
        <tissue evidence="4">Leaf</tissue>
    </source>
</reference>
<dbReference type="AlphaFoldDB" id="A0A3Q0F7Z9"/>
<dbReference type="InterPro" id="IPR036514">
    <property type="entry name" value="SGNH_hydro_sf"/>
</dbReference>
<dbReference type="Pfam" id="PF00657">
    <property type="entry name" value="Lipase_GDSL"/>
    <property type="match status" value="2"/>
</dbReference>
<sequence>MTLICGNLLSQWLILILMFQYVSALILPNNETVPAVIVFGDSIVDTGNNNYISTLVKCNFPPYGRDFAEGNHPSGRFSNGLVPSDIIAAKFGVKKFLPPYLDPTLQLQDLLTGVSFASGGAGYDPLTAELVSVMSLSDQLVMFKEYIDKIKDAVGGNRTTQIVSKSIYIVCIGSDDIANTYIQSPFRRAEYDIPSYTDLMASEASKFFETLYGMGARRIGVFGIPAIGCVPSQRTMAGGLDRACVESSNEAAMLFNSKLSSKMDALGKKLPDARLVYLDSYNGLLKMIREPAKYGFEVTEKGCCGTGNIEVSILCNRYIINTCSNSSDYIFWDSYHPTEQAYYVLSTLTLDEKVKHYLCTFKEAHYMHEQSFVRNLKTKSVALLKYLTPTAKSQTNYSKFAIPAVIAFGDSILDTGNNDYIETIMKADFRPYGRDFFGGKPTGRFSNGRIPSDFLVEKFGIKETLPPYLDPTLEIEDLLTGVSFASAGSGYDHLTTEVAAVLSVEDQLNMFKDYIGKLKAGAGKERTAFILRESVFFISMGSNDVSVTYFMSPYRRNEYNVEEYTSMLVHICSNFLQELYKYGARKIGVLSLSPIGCVPLQRTLGGGGERNCVESINQAAMVFNSKLSSSIEALNKSLPKARLVYLDNYSELNEIIQHYNEFGFEVGDTACCGVGNIEAGILCNSLSLKVCENATKYVFWDSIHPTERTYSMLVTSTMAKNVHKFV</sequence>
<dbReference type="FunFam" id="3.40.50.1110:FF:000003">
    <property type="entry name" value="GDSL esterase/lipase APG"/>
    <property type="match status" value="2"/>
</dbReference>
<dbReference type="Proteomes" id="UP000087766">
    <property type="component" value="Chromosome 7"/>
</dbReference>
<evidence type="ECO:0000256" key="1">
    <source>
        <dbReference type="ARBA" id="ARBA00008668"/>
    </source>
</evidence>
<feature type="signal peptide" evidence="2">
    <location>
        <begin position="1"/>
        <end position="24"/>
    </location>
</feature>
<dbReference type="InterPro" id="IPR050592">
    <property type="entry name" value="GDSL_lipolytic_enzyme"/>
</dbReference>
<feature type="chain" id="PRO_5018323904" evidence="2">
    <location>
        <begin position="25"/>
        <end position="726"/>
    </location>
</feature>
<dbReference type="OrthoDB" id="1600564at2759"/>
<protein>
    <submittedName>
        <fullName evidence="4">Uncharacterized protein LOC106765932</fullName>
    </submittedName>
</protein>
<comment type="similarity">
    <text evidence="1">Belongs to the 'GDSL' lipolytic enzyme family.</text>
</comment>
<evidence type="ECO:0000256" key="2">
    <source>
        <dbReference type="SAM" id="SignalP"/>
    </source>
</evidence>
<dbReference type="InterPro" id="IPR001087">
    <property type="entry name" value="GDSL"/>
</dbReference>
<evidence type="ECO:0000313" key="3">
    <source>
        <dbReference type="Proteomes" id="UP000087766"/>
    </source>
</evidence>
<dbReference type="RefSeq" id="XP_022640170.1">
    <property type="nucleotide sequence ID" value="XM_022784449.1"/>
</dbReference>
<dbReference type="InterPro" id="IPR035669">
    <property type="entry name" value="SGNH_plant_lipase-like"/>
</dbReference>
<dbReference type="InterPro" id="IPR008265">
    <property type="entry name" value="Lipase_GDSL_AS"/>
</dbReference>
<proteinExistence type="inferred from homology"/>
<dbReference type="PANTHER" id="PTHR45642:SF95">
    <property type="entry name" value="GDSL-LIKE LIPASE_ACYLHYDROLASE FAMILY PROTEIN, EXPRESSED"/>
    <property type="match status" value="1"/>
</dbReference>
<dbReference type="Gene3D" id="3.40.50.1110">
    <property type="entry name" value="SGNH hydrolase"/>
    <property type="match status" value="2"/>
</dbReference>
<dbReference type="GeneID" id="106765932"/>
<accession>A0A3Q0F7Z9</accession>
<evidence type="ECO:0000313" key="4">
    <source>
        <dbReference type="RefSeq" id="XP_022640170.1"/>
    </source>
</evidence>
<dbReference type="CDD" id="cd01837">
    <property type="entry name" value="SGNH_plant_lipase_like"/>
    <property type="match status" value="2"/>
</dbReference>
<organism evidence="3 4">
    <name type="scientific">Vigna radiata var. radiata</name>
    <name type="common">Mung bean</name>
    <name type="synonym">Phaseolus aureus</name>
    <dbReference type="NCBI Taxonomy" id="3916"/>
    <lineage>
        <taxon>Eukaryota</taxon>
        <taxon>Viridiplantae</taxon>
        <taxon>Streptophyta</taxon>
        <taxon>Embryophyta</taxon>
        <taxon>Tracheophyta</taxon>
        <taxon>Spermatophyta</taxon>
        <taxon>Magnoliopsida</taxon>
        <taxon>eudicotyledons</taxon>
        <taxon>Gunneridae</taxon>
        <taxon>Pentapetalae</taxon>
        <taxon>rosids</taxon>
        <taxon>fabids</taxon>
        <taxon>Fabales</taxon>
        <taxon>Fabaceae</taxon>
        <taxon>Papilionoideae</taxon>
        <taxon>50 kb inversion clade</taxon>
        <taxon>NPAAA clade</taxon>
        <taxon>indigoferoid/millettioid clade</taxon>
        <taxon>Phaseoleae</taxon>
        <taxon>Vigna</taxon>
    </lineage>
</organism>
<dbReference type="KEGG" id="vra:106765932"/>
<name>A0A3Q0F7Z9_VIGRR</name>
<dbReference type="GO" id="GO:0016298">
    <property type="term" value="F:lipase activity"/>
    <property type="evidence" value="ECO:0007669"/>
    <property type="project" value="InterPro"/>
</dbReference>
<dbReference type="GO" id="GO:0006629">
    <property type="term" value="P:lipid metabolic process"/>
    <property type="evidence" value="ECO:0007669"/>
    <property type="project" value="InterPro"/>
</dbReference>
<dbReference type="PROSITE" id="PS01098">
    <property type="entry name" value="LIPASE_GDSL_SER"/>
    <property type="match status" value="2"/>
</dbReference>
<dbReference type="PANTHER" id="PTHR45642">
    <property type="entry name" value="GDSL ESTERASE/LIPASE EXL3"/>
    <property type="match status" value="1"/>
</dbReference>